<evidence type="ECO:0000256" key="1">
    <source>
        <dbReference type="SAM" id="MobiDB-lite"/>
    </source>
</evidence>
<protein>
    <submittedName>
        <fullName evidence="2">Uncharacterized protein</fullName>
    </submittedName>
</protein>
<evidence type="ECO:0000313" key="2">
    <source>
        <dbReference type="EMBL" id="CEM54108.1"/>
    </source>
</evidence>
<dbReference type="EMBL" id="CDMZ01005756">
    <property type="protein sequence ID" value="CEM54108.1"/>
    <property type="molecule type" value="Genomic_DNA"/>
</dbReference>
<reference evidence="2" key="1">
    <citation type="submission" date="2014-11" db="EMBL/GenBank/DDBJ databases">
        <authorList>
            <person name="Otto D Thomas"/>
            <person name="Naeem Raeece"/>
        </authorList>
    </citation>
    <scope>NUCLEOTIDE SEQUENCE</scope>
</reference>
<feature type="region of interest" description="Disordered" evidence="1">
    <location>
        <begin position="1"/>
        <end position="23"/>
    </location>
</feature>
<accession>A0A0G4IAE5</accession>
<gene>
    <name evidence="2" type="ORF">Cvel_12507</name>
</gene>
<sequence>MGSALDKCTTGTGLSEKGDSSRQGGQFQFLPDVWLHHQPLEFLPSLNKALLLEGESLGLDELTHEHLLKKFRACITPINWDVLQMKEKEFTDFAVDQLRIGASRDRLKKVFKVFSDGDELLTFRSWRSAVCLMDEGTPTDLRTPLGCLRLSLIFMTYSDGNRLMSEEQRLAMFLDLQRAGGKDQRAVAERIRADLSHNHVSTSEFSVNAFWYYTQV</sequence>
<dbReference type="AlphaFoldDB" id="A0A0G4IAE5"/>
<organism evidence="2">
    <name type="scientific">Chromera velia CCMP2878</name>
    <dbReference type="NCBI Taxonomy" id="1169474"/>
    <lineage>
        <taxon>Eukaryota</taxon>
        <taxon>Sar</taxon>
        <taxon>Alveolata</taxon>
        <taxon>Colpodellida</taxon>
        <taxon>Chromeraceae</taxon>
        <taxon>Chromera</taxon>
    </lineage>
</organism>
<feature type="non-terminal residue" evidence="2">
    <location>
        <position position="216"/>
    </location>
</feature>
<proteinExistence type="predicted"/>
<name>A0A0G4IAE5_9ALVE</name>